<protein>
    <submittedName>
        <fullName evidence="10">G-protein coupled receptors family 1 profile domain-containing protein</fullName>
    </submittedName>
</protein>
<feature type="transmembrane region" description="Helical" evidence="7">
    <location>
        <begin position="308"/>
        <end position="331"/>
    </location>
</feature>
<dbReference type="WBParaSite" id="scf7180000424054.g12149">
    <property type="protein sequence ID" value="scf7180000424054.g12149"/>
    <property type="gene ID" value="scf7180000424054.g12149"/>
</dbReference>
<dbReference type="Pfam" id="PF01391">
    <property type="entry name" value="Collagen"/>
    <property type="match status" value="2"/>
</dbReference>
<organism evidence="9 10">
    <name type="scientific">Meloidogyne floridensis</name>
    <dbReference type="NCBI Taxonomy" id="298350"/>
    <lineage>
        <taxon>Eukaryota</taxon>
        <taxon>Metazoa</taxon>
        <taxon>Ecdysozoa</taxon>
        <taxon>Nematoda</taxon>
        <taxon>Chromadorea</taxon>
        <taxon>Rhabditida</taxon>
        <taxon>Tylenchina</taxon>
        <taxon>Tylenchomorpha</taxon>
        <taxon>Tylenchoidea</taxon>
        <taxon>Meloidogynidae</taxon>
        <taxon>Meloidogyninae</taxon>
        <taxon>Meloidogyne</taxon>
    </lineage>
</organism>
<dbReference type="PANTHER" id="PTHR24637">
    <property type="entry name" value="COLLAGEN"/>
    <property type="match status" value="1"/>
</dbReference>
<dbReference type="Proteomes" id="UP000887560">
    <property type="component" value="Unplaced"/>
</dbReference>
<dbReference type="Pfam" id="PF01484">
    <property type="entry name" value="Col_cuticle_N"/>
    <property type="match status" value="1"/>
</dbReference>
<feature type="transmembrane region" description="Helical" evidence="7">
    <location>
        <begin position="75"/>
        <end position="98"/>
    </location>
</feature>
<dbReference type="InterPro" id="IPR008160">
    <property type="entry name" value="Collagen"/>
</dbReference>
<keyword evidence="2 7" id="KW-0812">Transmembrane</keyword>
<keyword evidence="4 7" id="KW-1133">Transmembrane helix</keyword>
<feature type="compositionally biased region" description="Pro residues" evidence="6">
    <location>
        <begin position="520"/>
        <end position="539"/>
    </location>
</feature>
<dbReference type="GO" id="GO:0042302">
    <property type="term" value="F:structural constituent of cuticle"/>
    <property type="evidence" value="ECO:0007669"/>
    <property type="project" value="InterPro"/>
</dbReference>
<dbReference type="Gene3D" id="1.20.1070.10">
    <property type="entry name" value="Rhodopsin 7-helix transmembrane proteins"/>
    <property type="match status" value="1"/>
</dbReference>
<proteinExistence type="predicted"/>
<feature type="compositionally biased region" description="Pro residues" evidence="6">
    <location>
        <begin position="410"/>
        <end position="419"/>
    </location>
</feature>
<dbReference type="SMART" id="SM01088">
    <property type="entry name" value="Col_cuticle_N"/>
    <property type="match status" value="1"/>
</dbReference>
<reference evidence="10" key="1">
    <citation type="submission" date="2022-11" db="UniProtKB">
        <authorList>
            <consortium name="WormBaseParasite"/>
        </authorList>
    </citation>
    <scope>IDENTIFICATION</scope>
</reference>
<comment type="subcellular location">
    <subcellularLocation>
        <location evidence="1">Membrane</location>
    </subcellularLocation>
</comment>
<dbReference type="PROSITE" id="PS50262">
    <property type="entry name" value="G_PROTEIN_RECEP_F1_2"/>
    <property type="match status" value="1"/>
</dbReference>
<evidence type="ECO:0000256" key="5">
    <source>
        <dbReference type="ARBA" id="ARBA00023136"/>
    </source>
</evidence>
<dbReference type="GO" id="GO:0004930">
    <property type="term" value="F:G protein-coupled receptor activity"/>
    <property type="evidence" value="ECO:0007669"/>
    <property type="project" value="InterPro"/>
</dbReference>
<evidence type="ECO:0000256" key="4">
    <source>
        <dbReference type="ARBA" id="ARBA00022989"/>
    </source>
</evidence>
<feature type="region of interest" description="Disordered" evidence="6">
    <location>
        <begin position="405"/>
        <end position="599"/>
    </location>
</feature>
<evidence type="ECO:0000256" key="7">
    <source>
        <dbReference type="SAM" id="Phobius"/>
    </source>
</evidence>
<evidence type="ECO:0000259" key="8">
    <source>
        <dbReference type="PROSITE" id="PS50262"/>
    </source>
</evidence>
<evidence type="ECO:0000256" key="2">
    <source>
        <dbReference type="ARBA" id="ARBA00022692"/>
    </source>
</evidence>
<dbReference type="InterPro" id="IPR000276">
    <property type="entry name" value="GPCR_Rhodpsn"/>
</dbReference>
<feature type="transmembrane region" description="Helical" evidence="7">
    <location>
        <begin position="30"/>
        <end position="54"/>
    </location>
</feature>
<evidence type="ECO:0000313" key="10">
    <source>
        <dbReference type="WBParaSite" id="scf7180000424054.g12149"/>
    </source>
</evidence>
<dbReference type="InterPro" id="IPR017452">
    <property type="entry name" value="GPCR_Rhodpsn_7TM"/>
</dbReference>
<accession>A0A915P5D1</accession>
<feature type="transmembrane region" description="Helical" evidence="7">
    <location>
        <begin position="118"/>
        <end position="146"/>
    </location>
</feature>
<evidence type="ECO:0000256" key="3">
    <source>
        <dbReference type="ARBA" id="ARBA00022737"/>
    </source>
</evidence>
<evidence type="ECO:0000313" key="9">
    <source>
        <dbReference type="Proteomes" id="UP000887560"/>
    </source>
</evidence>
<dbReference type="SUPFAM" id="SSF81321">
    <property type="entry name" value="Family A G protein-coupled receptor-like"/>
    <property type="match status" value="1"/>
</dbReference>
<evidence type="ECO:0000256" key="6">
    <source>
        <dbReference type="SAM" id="MobiDB-lite"/>
    </source>
</evidence>
<dbReference type="AlphaFoldDB" id="A0A915P5D1"/>
<keyword evidence="3" id="KW-0677">Repeat</keyword>
<sequence>MVGSFGSFELTFGDSTSEHPLSLANILKGAIILAVFILLLCTALSNIIILWCRFNDVISHYLPSRYEAVHTLTRCKCWILFSWITALLLACPVLITKMEANYSSHLELCLLNWSSSTLAYSLTLGILVCLPSLCTVAFTGCAIFTAMQKPDELEDIQRSILETDQNFVITLFILISFVLSWLPLIIFQFLPSQLLDNNDAGVMKFVYFTSKQFRHSLCCCKGFFFVSREQLPPPPLMPTKTIEERLLDRDANSMLVNRISNNLTTQQQQQQKHPHPNINSPIINAYSFLASFDYGSFGLGPNGGLRNAAFISVVFSTFSVTACLLSFPLVFHYIQKLQASVQGEVDYCKIREKDMWQQMVEVELATIDLEEGTIQNNEKDFLPLEFFGLNERRRREAVDDSLCCTCQQGPPGPDGPPGEPGKDGAPGEGPGPAGPPGKDAELHDRVLPVPPQCPCQAPPGPMGPSGPPGNDGQPGLPGKNGEDGHPGIQGPPGPPGPPGQPGPTGQRGPPGEPGISIPGEKPPPGPPGQPGRPGPPGSPGKPGQPGKDGENGPSGPPGEPGQKGPPGPNGPTGPTGSPGSLGAGGSCDHCPTPRLAPGY</sequence>
<keyword evidence="5 7" id="KW-0472">Membrane</keyword>
<name>A0A915P5D1_9BILA</name>
<dbReference type="InterPro" id="IPR002486">
    <property type="entry name" value="Col_cuticle_N"/>
</dbReference>
<dbReference type="Pfam" id="PF00001">
    <property type="entry name" value="7tm_1"/>
    <property type="match status" value="1"/>
</dbReference>
<feature type="compositionally biased region" description="Pro residues" evidence="6">
    <location>
        <begin position="448"/>
        <end position="467"/>
    </location>
</feature>
<dbReference type="PANTHER" id="PTHR24637:SF385">
    <property type="entry name" value="CUTICLE COLLAGEN BLI-1-RELATED"/>
    <property type="match status" value="1"/>
</dbReference>
<feature type="transmembrane region" description="Helical" evidence="7">
    <location>
        <begin position="167"/>
        <end position="190"/>
    </location>
</feature>
<feature type="compositionally biased region" description="Pro residues" evidence="6">
    <location>
        <begin position="554"/>
        <end position="571"/>
    </location>
</feature>
<feature type="domain" description="G-protein coupled receptors family 1 profile" evidence="8">
    <location>
        <begin position="53"/>
        <end position="225"/>
    </location>
</feature>
<feature type="compositionally biased region" description="Low complexity" evidence="6">
    <location>
        <begin position="503"/>
        <end position="519"/>
    </location>
</feature>
<keyword evidence="9" id="KW-1185">Reference proteome</keyword>
<dbReference type="GO" id="GO:0016020">
    <property type="term" value="C:membrane"/>
    <property type="evidence" value="ECO:0007669"/>
    <property type="project" value="UniProtKB-SubCell"/>
</dbReference>
<feature type="compositionally biased region" description="Pro residues" evidence="6">
    <location>
        <begin position="489"/>
        <end position="501"/>
    </location>
</feature>
<dbReference type="CDD" id="cd00637">
    <property type="entry name" value="7tm_classA_rhodopsin-like"/>
    <property type="match status" value="1"/>
</dbReference>
<evidence type="ECO:0000256" key="1">
    <source>
        <dbReference type="ARBA" id="ARBA00004370"/>
    </source>
</evidence>